<evidence type="ECO:0000313" key="2">
    <source>
        <dbReference type="EMBL" id="NVD27622.1"/>
    </source>
</evidence>
<dbReference type="RefSeq" id="WP_176278791.1">
    <property type="nucleotide sequence ID" value="NZ_JABWMH010000002.1"/>
</dbReference>
<comment type="caution">
    <text evidence="2">The sequence shown here is derived from an EMBL/GenBank/DDBJ whole genome shotgun (WGS) entry which is preliminary data.</text>
</comment>
<name>A0ABX2N1Q6_9SPHN</name>
<dbReference type="Proteomes" id="UP000652427">
    <property type="component" value="Unassembled WGS sequence"/>
</dbReference>
<dbReference type="EMBL" id="JABWMH010000002">
    <property type="protein sequence ID" value="NVD27622.1"/>
    <property type="molecule type" value="Genomic_DNA"/>
</dbReference>
<gene>
    <name evidence="2" type="ORF">HUO14_06865</name>
</gene>
<evidence type="ECO:0000313" key="3">
    <source>
        <dbReference type="Proteomes" id="UP000652427"/>
    </source>
</evidence>
<feature type="compositionally biased region" description="Basic and acidic residues" evidence="1">
    <location>
        <begin position="1"/>
        <end position="17"/>
    </location>
</feature>
<evidence type="ECO:0000256" key="1">
    <source>
        <dbReference type="SAM" id="MobiDB-lite"/>
    </source>
</evidence>
<keyword evidence="3" id="KW-1185">Reference proteome</keyword>
<sequence length="93" mass="10027">MAKSDNKKTGHSHEYERLNPGAAPGTPHRPETSYGMDKGKAGGTYGDAENTPADDDDDLTPGGQSPEKVSERPNVSTVRPEDYPLKDRKDSQA</sequence>
<proteinExistence type="predicted"/>
<reference evidence="2 3" key="1">
    <citation type="submission" date="2020-06" db="EMBL/GenBank/DDBJ databases">
        <authorList>
            <person name="Kim S.-J."/>
            <person name="Park S.-J."/>
        </authorList>
    </citation>
    <scope>NUCLEOTIDE SEQUENCE [LARGE SCALE GENOMIC DNA]</scope>
    <source>
        <strain evidence="2 3">SW-151</strain>
    </source>
</reference>
<organism evidence="2 3">
    <name type="scientific">Parasphingorhabdus flavimaris</name>
    <dbReference type="NCBI Taxonomy" id="266812"/>
    <lineage>
        <taxon>Bacteria</taxon>
        <taxon>Pseudomonadati</taxon>
        <taxon>Pseudomonadota</taxon>
        <taxon>Alphaproteobacteria</taxon>
        <taxon>Sphingomonadales</taxon>
        <taxon>Sphingomonadaceae</taxon>
        <taxon>Parasphingorhabdus</taxon>
    </lineage>
</organism>
<accession>A0ABX2N1Q6</accession>
<feature type="region of interest" description="Disordered" evidence="1">
    <location>
        <begin position="1"/>
        <end position="93"/>
    </location>
</feature>
<feature type="compositionally biased region" description="Basic and acidic residues" evidence="1">
    <location>
        <begin position="79"/>
        <end position="93"/>
    </location>
</feature>
<protein>
    <submittedName>
        <fullName evidence="2">Uncharacterized protein</fullName>
    </submittedName>
</protein>